<dbReference type="Proteomes" id="UP001386972">
    <property type="component" value="Unassembled WGS sequence"/>
</dbReference>
<proteinExistence type="predicted"/>
<gene>
    <name evidence="1" type="ORF">WLF18_17250</name>
</gene>
<name>A0ABU9A3Q0_9PSED</name>
<reference evidence="1 2" key="1">
    <citation type="submission" date="2024-03" db="EMBL/GenBank/DDBJ databases">
        <title>Screening, Identification and Application of a Plant Lactobacillus Strain.</title>
        <authorList>
            <person name="Li Y.L."/>
        </authorList>
    </citation>
    <scope>NUCLEOTIDE SEQUENCE [LARGE SCALE GENOMIC DNA]</scope>
    <source>
        <strain evidence="1 2">JDB</strain>
    </source>
</reference>
<protein>
    <submittedName>
        <fullName evidence="1">Uncharacterized protein</fullName>
    </submittedName>
</protein>
<organism evidence="1 2">
    <name type="scientific">Pseudomonas shirazensis</name>
    <dbReference type="NCBI Taxonomy" id="2745494"/>
    <lineage>
        <taxon>Bacteria</taxon>
        <taxon>Pseudomonadati</taxon>
        <taxon>Pseudomonadota</taxon>
        <taxon>Gammaproteobacteria</taxon>
        <taxon>Pseudomonadales</taxon>
        <taxon>Pseudomonadaceae</taxon>
        <taxon>Pseudomonas</taxon>
    </lineage>
</organism>
<evidence type="ECO:0000313" key="2">
    <source>
        <dbReference type="Proteomes" id="UP001386972"/>
    </source>
</evidence>
<sequence length="532" mass="60157">MLPTTHQLPTLGYLHKVVCDCLGLWNSDNQDVTFHVAATEKDRRTVLRQAFEAIKKDDGVYGSLNDLVAVTAQLAPKDAQKVKKSRTIQAYVNHLSKTDFESFDEYIELRQYIQALITERYSRWGVSELAVGFYVSALAHYREFVREHACSAQSQKYSYQCFLSQDLRLLAATLAGALLPSDAWPDAERNEQWPLRGFADAACRITGVSLHKLHQYHEFQQEKPLDEQAWNRDFTSQTVNTQSKQVIDRLRKHSRMKWETFYPTLQPLTYHLPKAIGEKAFAIHAFAAMIAHNLNVHVADCGPFEPPARGRLTPGEVEHSHSIPSSDLLDLLFNDYPIGHEAFAQQAPNRYQALLDGIRILPGSLNLAADIPNSLELAYKNEHRRFTEGGWHVALVNGPSWLSEWVLARDAMFAGDSLLALTHFNTALEQAKYVAGPLFIPFYIQVCAFCKSQYRLLAERKEEELFERFYEGLGSNAAQYAGLVGYTPHYVRDPETLIPHTMLPLRSQLMIGEIDALARTLAQTFSTGGDPS</sequence>
<keyword evidence="2" id="KW-1185">Reference proteome</keyword>
<dbReference type="EMBL" id="JBBNAW010000017">
    <property type="protein sequence ID" value="MEK2610856.1"/>
    <property type="molecule type" value="Genomic_DNA"/>
</dbReference>
<evidence type="ECO:0000313" key="1">
    <source>
        <dbReference type="EMBL" id="MEK2610856.1"/>
    </source>
</evidence>
<accession>A0ABU9A3Q0</accession>
<comment type="caution">
    <text evidence="1">The sequence shown here is derived from an EMBL/GenBank/DDBJ whole genome shotgun (WGS) entry which is preliminary data.</text>
</comment>
<dbReference type="RefSeq" id="WP_340612720.1">
    <property type="nucleotide sequence ID" value="NZ_JBBNAW010000017.1"/>
</dbReference>